<proteinExistence type="predicted"/>
<organism evidence="2">
    <name type="scientific">Eiseniibacteriota bacterium</name>
    <dbReference type="NCBI Taxonomy" id="2212470"/>
    <lineage>
        <taxon>Bacteria</taxon>
        <taxon>Candidatus Eiseniibacteriota</taxon>
    </lineage>
</organism>
<dbReference type="CDD" id="cd01990">
    <property type="entry name" value="LarE-like"/>
    <property type="match status" value="1"/>
</dbReference>
<dbReference type="PANTHER" id="PTHR43169:SF2">
    <property type="entry name" value="NAD_GMP SYNTHASE DOMAIN-CONTAINING PROTEIN"/>
    <property type="match status" value="1"/>
</dbReference>
<keyword evidence="2" id="KW-0808">Transferase</keyword>
<name>A0A832MNT2_UNCEI</name>
<reference evidence="2" key="1">
    <citation type="journal article" date="2020" name="mSystems">
        <title>Genome- and Community-Level Interaction Insights into Carbon Utilization and Element Cycling Functions of Hydrothermarchaeota in Hydrothermal Sediment.</title>
        <authorList>
            <person name="Zhou Z."/>
            <person name="Liu Y."/>
            <person name="Xu W."/>
            <person name="Pan J."/>
            <person name="Luo Z.H."/>
            <person name="Li M."/>
        </authorList>
    </citation>
    <scope>NUCLEOTIDE SEQUENCE [LARGE SCALE GENOMIC DNA]</scope>
    <source>
        <strain evidence="2">SpSt-381</strain>
    </source>
</reference>
<dbReference type="EMBL" id="DSQF01000028">
    <property type="protein sequence ID" value="HGZ44468.1"/>
    <property type="molecule type" value="Genomic_DNA"/>
</dbReference>
<dbReference type="AlphaFoldDB" id="A0A832MNT2"/>
<dbReference type="Gene3D" id="3.40.50.620">
    <property type="entry name" value="HUPs"/>
    <property type="match status" value="1"/>
</dbReference>
<dbReference type="InterPro" id="IPR014729">
    <property type="entry name" value="Rossmann-like_a/b/a_fold"/>
</dbReference>
<dbReference type="InterPro" id="IPR052188">
    <property type="entry name" value="Ni-pincer_cofactor_biosynth"/>
</dbReference>
<dbReference type="GO" id="GO:0016783">
    <property type="term" value="F:sulfurtransferase activity"/>
    <property type="evidence" value="ECO:0007669"/>
    <property type="project" value="InterPro"/>
</dbReference>
<sequence>MRLARLRADLARHRSAIVAYSGGVDSSVLLRVAHEVLGERALAVIGRSDSYASRELTLALDQAAAFGARVEIVTTGELADPAFRSNPANRCYHCKSELYRKLAAVAERDGFEVVLDGTILDDLGDWRPGRVAAGERGVRSPLAELGFRKSDVRAVARHYGLASHAKPASPCLASRIPYGTEITPEILHMVERGEELLRSLGFTELRVRHHGAVARLEVPLAEIPRLLEPGVRQRVVEGLKALGYHHVAVDLEGFRSGSLNAGLDRGPAG</sequence>
<feature type="active site" description="Nucleophile and sulfur donor" evidence="1">
    <location>
        <position position="171"/>
    </location>
</feature>
<protein>
    <submittedName>
        <fullName evidence="2">ATP-dependent sacrificial sulfur transferase LarE</fullName>
    </submittedName>
</protein>
<dbReference type="NCBIfam" id="TIGR00268">
    <property type="entry name" value="ATP-dependent sacrificial sulfur transferase LarE"/>
    <property type="match status" value="1"/>
</dbReference>
<dbReference type="PIRSF" id="PIRSF006661">
    <property type="entry name" value="PP-lp_UCP006661"/>
    <property type="match status" value="1"/>
</dbReference>
<dbReference type="SUPFAM" id="SSF52402">
    <property type="entry name" value="Adenine nucleotide alpha hydrolases-like"/>
    <property type="match status" value="1"/>
</dbReference>
<evidence type="ECO:0000313" key="2">
    <source>
        <dbReference type="EMBL" id="HGZ44468.1"/>
    </source>
</evidence>
<evidence type="ECO:0000256" key="1">
    <source>
        <dbReference type="PIRSR" id="PIRSR006661-1"/>
    </source>
</evidence>
<comment type="caution">
    <text evidence="2">The sequence shown here is derived from an EMBL/GenBank/DDBJ whole genome shotgun (WGS) entry which is preliminary data.</text>
</comment>
<dbReference type="InterPro" id="IPR005232">
    <property type="entry name" value="LarE"/>
</dbReference>
<dbReference type="PANTHER" id="PTHR43169">
    <property type="entry name" value="EXSB FAMILY PROTEIN"/>
    <property type="match status" value="1"/>
</dbReference>
<gene>
    <name evidence="2" type="primary">larE</name>
    <name evidence="2" type="ORF">ENR23_13840</name>
</gene>
<accession>A0A832MNT2</accession>